<evidence type="ECO:0000313" key="2">
    <source>
        <dbReference type="EMBL" id="QTA91124.1"/>
    </source>
</evidence>
<name>A0A975GRL1_9BACT</name>
<evidence type="ECO:0000259" key="1">
    <source>
        <dbReference type="Pfam" id="PF04116"/>
    </source>
</evidence>
<keyword evidence="3" id="KW-1185">Reference proteome</keyword>
<dbReference type="Pfam" id="PF04116">
    <property type="entry name" value="FA_hydroxylase"/>
    <property type="match status" value="1"/>
</dbReference>
<proteinExistence type="predicted"/>
<dbReference type="InterPro" id="IPR006694">
    <property type="entry name" value="Fatty_acid_hydroxylase"/>
</dbReference>
<dbReference type="GO" id="GO:0008610">
    <property type="term" value="P:lipid biosynthetic process"/>
    <property type="evidence" value="ECO:0007669"/>
    <property type="project" value="InterPro"/>
</dbReference>
<dbReference type="GO" id="GO:0016787">
    <property type="term" value="F:hydrolase activity"/>
    <property type="evidence" value="ECO:0007669"/>
    <property type="project" value="UniProtKB-KW"/>
</dbReference>
<keyword evidence="2" id="KW-0378">Hydrolase</keyword>
<feature type="domain" description="Fatty acid hydroxylase" evidence="1">
    <location>
        <begin position="5"/>
        <end position="67"/>
    </location>
</feature>
<dbReference type="AlphaFoldDB" id="A0A975GRL1"/>
<protein>
    <submittedName>
        <fullName evidence="2">Fatty acid hydrolase domain-containing protein</fullName>
    </submittedName>
</protein>
<accession>A0A975GRL1</accession>
<dbReference type="KEGG" id="dmm:dnm_071890"/>
<sequence length="105" mass="12322">MPIFETAVVLTTQFHHSSLKIPECFDTAWQIFFVPPSMHRIHHSVVIKERNTNYGVIFSVWDRMFGTLLTKADQDRISIGMGAYPRQEKLKLHHLLVMPFTRQVR</sequence>
<gene>
    <name evidence="2" type="ORF">dnm_071890</name>
</gene>
<dbReference type="Proteomes" id="UP000663722">
    <property type="component" value="Chromosome"/>
</dbReference>
<organism evidence="2 3">
    <name type="scientific">Desulfonema magnum</name>
    <dbReference type="NCBI Taxonomy" id="45655"/>
    <lineage>
        <taxon>Bacteria</taxon>
        <taxon>Pseudomonadati</taxon>
        <taxon>Thermodesulfobacteriota</taxon>
        <taxon>Desulfobacteria</taxon>
        <taxon>Desulfobacterales</taxon>
        <taxon>Desulfococcaceae</taxon>
        <taxon>Desulfonema</taxon>
    </lineage>
</organism>
<dbReference type="GO" id="GO:0016491">
    <property type="term" value="F:oxidoreductase activity"/>
    <property type="evidence" value="ECO:0007669"/>
    <property type="project" value="InterPro"/>
</dbReference>
<evidence type="ECO:0000313" key="3">
    <source>
        <dbReference type="Proteomes" id="UP000663722"/>
    </source>
</evidence>
<dbReference type="GO" id="GO:0005506">
    <property type="term" value="F:iron ion binding"/>
    <property type="evidence" value="ECO:0007669"/>
    <property type="project" value="InterPro"/>
</dbReference>
<dbReference type="EMBL" id="CP061800">
    <property type="protein sequence ID" value="QTA91124.1"/>
    <property type="molecule type" value="Genomic_DNA"/>
</dbReference>
<reference evidence="2" key="1">
    <citation type="journal article" date="2021" name="Microb. Physiol.">
        <title>Proteogenomic Insights into the Physiology of Marine, Sulfate-Reducing, Filamentous Desulfonema limicola and Desulfonema magnum.</title>
        <authorList>
            <person name="Schnaars V."/>
            <person name="Wohlbrand L."/>
            <person name="Scheve S."/>
            <person name="Hinrichs C."/>
            <person name="Reinhardt R."/>
            <person name="Rabus R."/>
        </authorList>
    </citation>
    <scope>NUCLEOTIDE SEQUENCE</scope>
    <source>
        <strain evidence="2">4be13</strain>
    </source>
</reference>